<accession>A0A7W7F772</accession>
<dbReference type="PANTHER" id="PTHR42879">
    <property type="entry name" value="3-OXOACYL-(ACYL-CARRIER-PROTEIN) REDUCTASE"/>
    <property type="match status" value="1"/>
</dbReference>
<dbReference type="PRINTS" id="PR00081">
    <property type="entry name" value="GDHRDH"/>
</dbReference>
<organism evidence="3 4">
    <name type="scientific">Sphingosinicella soli</name>
    <dbReference type="NCBI Taxonomy" id="333708"/>
    <lineage>
        <taxon>Bacteria</taxon>
        <taxon>Pseudomonadati</taxon>
        <taxon>Pseudomonadota</taxon>
        <taxon>Alphaproteobacteria</taxon>
        <taxon>Sphingomonadales</taxon>
        <taxon>Sphingosinicellaceae</taxon>
        <taxon>Sphingosinicella</taxon>
    </lineage>
</organism>
<comment type="caution">
    <text evidence="3">The sequence shown here is derived from an EMBL/GenBank/DDBJ whole genome shotgun (WGS) entry which is preliminary data.</text>
</comment>
<dbReference type="EMBL" id="JACHNZ010000021">
    <property type="protein sequence ID" value="MBB4632389.1"/>
    <property type="molecule type" value="Genomic_DNA"/>
</dbReference>
<feature type="domain" description="Ketoreductase" evidence="2">
    <location>
        <begin position="8"/>
        <end position="193"/>
    </location>
</feature>
<dbReference type="Proteomes" id="UP000566324">
    <property type="component" value="Unassembled WGS sequence"/>
</dbReference>
<dbReference type="Pfam" id="PF13561">
    <property type="entry name" value="adh_short_C2"/>
    <property type="match status" value="1"/>
</dbReference>
<dbReference type="InterPro" id="IPR057326">
    <property type="entry name" value="KR_dom"/>
</dbReference>
<dbReference type="SUPFAM" id="SSF51735">
    <property type="entry name" value="NAD(P)-binding Rossmann-fold domains"/>
    <property type="match status" value="1"/>
</dbReference>
<dbReference type="SMART" id="SM00822">
    <property type="entry name" value="PKS_KR"/>
    <property type="match status" value="1"/>
</dbReference>
<protein>
    <submittedName>
        <fullName evidence="3">NAD(P)-dependent dehydrogenase (Short-subunit alcohol dehydrogenase family)</fullName>
    </submittedName>
</protein>
<dbReference type="RefSeq" id="WP_184068864.1">
    <property type="nucleotide sequence ID" value="NZ_JACHNZ010000021.1"/>
</dbReference>
<reference evidence="3 4" key="1">
    <citation type="submission" date="2020-08" db="EMBL/GenBank/DDBJ databases">
        <title>Genomic Encyclopedia of Type Strains, Phase IV (KMG-IV): sequencing the most valuable type-strain genomes for metagenomic binning, comparative biology and taxonomic classification.</title>
        <authorList>
            <person name="Goeker M."/>
        </authorList>
    </citation>
    <scope>NUCLEOTIDE SEQUENCE [LARGE SCALE GENOMIC DNA]</scope>
    <source>
        <strain evidence="3 4">DSM 17328</strain>
    </source>
</reference>
<name>A0A7W7F772_9SPHN</name>
<evidence type="ECO:0000313" key="3">
    <source>
        <dbReference type="EMBL" id="MBB4632389.1"/>
    </source>
</evidence>
<proteinExistence type="inferred from homology"/>
<gene>
    <name evidence="3" type="ORF">GGQ98_002014</name>
</gene>
<dbReference type="InterPro" id="IPR036291">
    <property type="entry name" value="NAD(P)-bd_dom_sf"/>
</dbReference>
<comment type="similarity">
    <text evidence="1">Belongs to the short-chain dehydrogenases/reductases (SDR) family.</text>
</comment>
<sequence length="257" mass="25832">MDLNLKAKRVLISGGTRGIGRSCAAAFLAEGAHVAIIGRSEASVAAALGDLPGVIGVAADLRQETEAAAALASVERQFGPIDILVNSAGAAQRSLPEDLSPARWRDAMDAKYFTYIHLIDPVIKAMVARRAGVIVNIIGTGGKRPVASHLPGGAANAALMLATAGLGAAYAASGVRVVGVSPGITNTDRVREAAAVVARGRGSSVEAVMAELAAESPTGRFSEPGEIAAAVVFLASDRAPTLTGTIVTMDGAASAAI</sequence>
<evidence type="ECO:0000256" key="1">
    <source>
        <dbReference type="ARBA" id="ARBA00006484"/>
    </source>
</evidence>
<keyword evidence="4" id="KW-1185">Reference proteome</keyword>
<dbReference type="AlphaFoldDB" id="A0A7W7F772"/>
<dbReference type="Gene3D" id="3.40.50.720">
    <property type="entry name" value="NAD(P)-binding Rossmann-like Domain"/>
    <property type="match status" value="1"/>
</dbReference>
<dbReference type="InterPro" id="IPR050259">
    <property type="entry name" value="SDR"/>
</dbReference>
<dbReference type="InterPro" id="IPR002347">
    <property type="entry name" value="SDR_fam"/>
</dbReference>
<evidence type="ECO:0000313" key="4">
    <source>
        <dbReference type="Proteomes" id="UP000566324"/>
    </source>
</evidence>
<dbReference type="PANTHER" id="PTHR42879:SF6">
    <property type="entry name" value="NADPH-DEPENDENT REDUCTASE BACG"/>
    <property type="match status" value="1"/>
</dbReference>
<evidence type="ECO:0000259" key="2">
    <source>
        <dbReference type="SMART" id="SM00822"/>
    </source>
</evidence>